<dbReference type="InterPro" id="IPR002516">
    <property type="entry name" value="Glyco_trans_11"/>
</dbReference>
<evidence type="ECO:0000256" key="1">
    <source>
        <dbReference type="ARBA" id="ARBA00022676"/>
    </source>
</evidence>
<dbReference type="EC" id="2.4.1.-" evidence="3"/>
<comment type="similarity">
    <text evidence="3">Belongs to the glycosyltransferase 11 family.</text>
</comment>
<dbReference type="Pfam" id="PF01531">
    <property type="entry name" value="Glyco_transf_11"/>
    <property type="match status" value="1"/>
</dbReference>
<evidence type="ECO:0000256" key="3">
    <source>
        <dbReference type="RuleBase" id="RU363129"/>
    </source>
</evidence>
<dbReference type="CDD" id="cd11301">
    <property type="entry name" value="Fut1_Fut2_like"/>
    <property type="match status" value="1"/>
</dbReference>
<dbReference type="PANTHER" id="PTHR11927">
    <property type="entry name" value="GALACTOSIDE 2-L-FUCOSYLTRANSFERASE"/>
    <property type="match status" value="1"/>
</dbReference>
<protein>
    <recommendedName>
        <fullName evidence="3">L-Fucosyltransferase</fullName>
        <ecNumber evidence="3">2.4.1.-</ecNumber>
    </recommendedName>
</protein>
<keyword evidence="3" id="KW-0333">Golgi apparatus</keyword>
<comment type="subcellular location">
    <subcellularLocation>
        <location evidence="3">Golgi apparatus</location>
        <location evidence="3">Golgi stack membrane</location>
        <topology evidence="3">Single-pass type II membrane protein</topology>
    </subcellularLocation>
</comment>
<accession>A0ABM1B165</accession>
<evidence type="ECO:0000313" key="4">
    <source>
        <dbReference type="Proteomes" id="UP000694941"/>
    </source>
</evidence>
<evidence type="ECO:0000313" key="5">
    <source>
        <dbReference type="RefSeq" id="XP_013772669.2"/>
    </source>
</evidence>
<keyword evidence="4" id="KW-1185">Reference proteome</keyword>
<organism evidence="4 5">
    <name type="scientific">Limulus polyphemus</name>
    <name type="common">Atlantic horseshoe crab</name>
    <dbReference type="NCBI Taxonomy" id="6850"/>
    <lineage>
        <taxon>Eukaryota</taxon>
        <taxon>Metazoa</taxon>
        <taxon>Ecdysozoa</taxon>
        <taxon>Arthropoda</taxon>
        <taxon>Chelicerata</taxon>
        <taxon>Merostomata</taxon>
        <taxon>Xiphosura</taxon>
        <taxon>Limulidae</taxon>
        <taxon>Limulus</taxon>
    </lineage>
</organism>
<keyword evidence="1 3" id="KW-0328">Glycosyltransferase</keyword>
<evidence type="ECO:0000256" key="2">
    <source>
        <dbReference type="ARBA" id="ARBA00022679"/>
    </source>
</evidence>
<dbReference type="RefSeq" id="XP_013772669.2">
    <property type="nucleotide sequence ID" value="XM_013917215.2"/>
</dbReference>
<proteinExistence type="inferred from homology"/>
<reference evidence="5" key="1">
    <citation type="submission" date="2025-08" db="UniProtKB">
        <authorList>
            <consortium name="RefSeq"/>
        </authorList>
    </citation>
    <scope>IDENTIFICATION</scope>
    <source>
        <tissue evidence="5">Muscle</tissue>
    </source>
</reference>
<keyword evidence="3" id="KW-0735">Signal-anchor</keyword>
<dbReference type="Proteomes" id="UP000694941">
    <property type="component" value="Unplaced"/>
</dbReference>
<dbReference type="GeneID" id="106457772"/>
<comment type="pathway">
    <text evidence="3">Protein modification; protein glycosylation.</text>
</comment>
<name>A0ABM1B165_LIMPO</name>
<keyword evidence="2 3" id="KW-0808">Transferase</keyword>
<keyword evidence="3" id="KW-0325">Glycoprotein</keyword>
<sequence>MKEQEEPEVMRSQEKAYLVLHDCQPPTYHFHSAGLKHPKHVTDSFNRGRLGNQMGTFATLYGLARLNNRKPVLQPYTATYVSRYFNISVTATESLSESNYSLPSYNIHRYIRSSDVSIPKKAVILRGHKTPNSPTFYDFVRYEIKQEFRFVDPIDRYADSMLHKIQQTHPQVETFVGVHVRRTDMNKVLLKYGASLPGRDFFNKSMNYFLSRYRNVTFIVVSDDRKWCKENLKHPNVVIAPSPPSPAHDMAVLSKCNHSIITKGTFGRWAGYLAGGETIYFKPFPPNHYYLKLNPYELMYVPEWIGMS</sequence>
<keyword evidence="3" id="KW-0812">Transmembrane</keyword>
<gene>
    <name evidence="5" type="primary">LOC106457772</name>
</gene>
<dbReference type="PANTHER" id="PTHR11927:SF9">
    <property type="entry name" value="L-FUCOSYLTRANSFERASE"/>
    <property type="match status" value="1"/>
</dbReference>